<feature type="domain" description="Protein kinase" evidence="13">
    <location>
        <begin position="216"/>
        <end position="466"/>
    </location>
</feature>
<dbReference type="Proteomes" id="UP001303889">
    <property type="component" value="Unassembled WGS sequence"/>
</dbReference>
<dbReference type="InterPro" id="IPR008984">
    <property type="entry name" value="SMAD_FHA_dom_sf"/>
</dbReference>
<evidence type="ECO:0000256" key="1">
    <source>
        <dbReference type="ARBA" id="ARBA00003747"/>
    </source>
</evidence>
<dbReference type="InterPro" id="IPR000719">
    <property type="entry name" value="Prot_kinase_dom"/>
</dbReference>
<evidence type="ECO:0000256" key="8">
    <source>
        <dbReference type="ARBA" id="ARBA00033194"/>
    </source>
</evidence>
<dbReference type="GO" id="GO:0005737">
    <property type="term" value="C:cytoplasm"/>
    <property type="evidence" value="ECO:0007669"/>
    <property type="project" value="TreeGrafter"/>
</dbReference>
<dbReference type="SUPFAM" id="SSF56112">
    <property type="entry name" value="Protein kinase-like (PK-like)"/>
    <property type="match status" value="1"/>
</dbReference>
<comment type="subunit">
    <text evidence="3">Component of the EKC/KEOPS complex composed of at least BUD32, CGI121, GON7, KAE1 and PCC1; the whole complex dimerizes.</text>
</comment>
<name>A0AAN6RPI5_9PEZI</name>
<dbReference type="Gene3D" id="1.10.510.10">
    <property type="entry name" value="Transferase(Phosphotransferase) domain 1"/>
    <property type="match status" value="1"/>
</dbReference>
<comment type="catalytic activity">
    <reaction evidence="9">
        <text>L-threonyl-[protein] + ATP = O-phospho-L-threonyl-[protein] + ADP + H(+)</text>
        <dbReference type="Rhea" id="RHEA:46608"/>
        <dbReference type="Rhea" id="RHEA-COMP:11060"/>
        <dbReference type="Rhea" id="RHEA-COMP:11605"/>
        <dbReference type="ChEBI" id="CHEBI:15378"/>
        <dbReference type="ChEBI" id="CHEBI:30013"/>
        <dbReference type="ChEBI" id="CHEBI:30616"/>
        <dbReference type="ChEBI" id="CHEBI:61977"/>
        <dbReference type="ChEBI" id="CHEBI:456216"/>
        <dbReference type="EC" id="2.7.11.1"/>
    </reaction>
</comment>
<dbReference type="PANTHER" id="PTHR24361">
    <property type="entry name" value="MITOGEN-ACTIVATED KINASE KINASE KINASE"/>
    <property type="match status" value="1"/>
</dbReference>
<dbReference type="EC" id="2.7.11.1" evidence="4"/>
<dbReference type="InterPro" id="IPR053235">
    <property type="entry name" value="Ser_Thr_kinase"/>
</dbReference>
<evidence type="ECO:0000256" key="11">
    <source>
        <dbReference type="SAM" id="MobiDB-lite"/>
    </source>
</evidence>
<dbReference type="InterPro" id="IPR000253">
    <property type="entry name" value="FHA_dom"/>
</dbReference>
<dbReference type="PROSITE" id="PS00109">
    <property type="entry name" value="PROTEIN_KINASE_TYR"/>
    <property type="match status" value="1"/>
</dbReference>
<evidence type="ECO:0000256" key="10">
    <source>
        <dbReference type="ARBA" id="ARBA00048679"/>
    </source>
</evidence>
<dbReference type="CDD" id="cd00060">
    <property type="entry name" value="FHA"/>
    <property type="match status" value="1"/>
</dbReference>
<dbReference type="AlphaFoldDB" id="A0AAN6RPI5"/>
<sequence length="645" mass="70744">MADSDLIACLYPAGDHHSVWAASQQVVESDRNRSRHAPALLPSSSLGSSKAPAYHCSPCLRLSFSPPPKRDKGLVCGWDPSCDIVLPNLSGVSFRHAAFTFDEHDRLIYQDLGSQAGSQVIYDKAGRGRRSRFRWILGGHPVPDGQEETIIHMTPSLCFRVVVCRHDVASPLYVNKVNRFRRGTAPVEALLDEVDLGRPPTEPPSGAHSPPGEGPITLQKKLGEGGFGVVWHVWDVSTGEEHALKQPSDRAIRERRVNVHRWREEARMLGQIQHPHIVTLLGQDFIDLPRLELEYLPCGPLHAQRGLTPRECLDVLRQCLSALDDLHGRHPPIVHRDISPGNILVRQRDEDNIHVKLADFGLTKESDDLVTMCGTRRYLAPEVYGLGAYTAAVDIWSLGVVVMERLSDLPDSHAKERDWCHEIAKKLKDDFRHEPDGVKELLMSMVVMDPGRRSSAHDCFNRAQALPDPTEDCCQTPRAGFSLEEDNEGQHQIVAAPGSSRGGVSLAPGPSTATGQSQSPVFVRSGAPVPQSNISAWKRTRSLSTDEEELSAVYLDWICDPLHALGGGSDLAADLGQESSGWSDLPPSTVDKSVPRSVSRTLEPTGPGLGQATVDHHSIQQGPSIVWDDAEHMAAALLLALRETD</sequence>
<reference evidence="14" key="2">
    <citation type="submission" date="2023-05" db="EMBL/GenBank/DDBJ databases">
        <authorList>
            <consortium name="Lawrence Berkeley National Laboratory"/>
            <person name="Steindorff A."/>
            <person name="Hensen N."/>
            <person name="Bonometti L."/>
            <person name="Westerberg I."/>
            <person name="Brannstrom I.O."/>
            <person name="Guillou S."/>
            <person name="Cros-Aarteil S."/>
            <person name="Calhoun S."/>
            <person name="Haridas S."/>
            <person name="Kuo A."/>
            <person name="Mondo S."/>
            <person name="Pangilinan J."/>
            <person name="Riley R."/>
            <person name="Labutti K."/>
            <person name="Andreopoulos B."/>
            <person name="Lipzen A."/>
            <person name="Chen C."/>
            <person name="Yanf M."/>
            <person name="Daum C."/>
            <person name="Ng V."/>
            <person name="Clum A."/>
            <person name="Ohm R."/>
            <person name="Martin F."/>
            <person name="Silar P."/>
            <person name="Natvig D."/>
            <person name="Lalanne C."/>
            <person name="Gautier V."/>
            <person name="Ament-Velasquez S.L."/>
            <person name="Kruys A."/>
            <person name="Hutchinson M.I."/>
            <person name="Powell A.J."/>
            <person name="Barry K."/>
            <person name="Miller A.N."/>
            <person name="Grigoriev I.V."/>
            <person name="Debuchy R."/>
            <person name="Gladieux P."/>
            <person name="Thoren M.H."/>
            <person name="Johannesson H."/>
        </authorList>
    </citation>
    <scope>NUCLEOTIDE SEQUENCE</scope>
    <source>
        <strain evidence="14">CBS 103.79</strain>
    </source>
</reference>
<reference evidence="14" key="1">
    <citation type="journal article" date="2023" name="Mol. Phylogenet. Evol.">
        <title>Genome-scale phylogeny and comparative genomics of the fungal order Sordariales.</title>
        <authorList>
            <person name="Hensen N."/>
            <person name="Bonometti L."/>
            <person name="Westerberg I."/>
            <person name="Brannstrom I.O."/>
            <person name="Guillou S."/>
            <person name="Cros-Aarteil S."/>
            <person name="Calhoun S."/>
            <person name="Haridas S."/>
            <person name="Kuo A."/>
            <person name="Mondo S."/>
            <person name="Pangilinan J."/>
            <person name="Riley R."/>
            <person name="LaButti K."/>
            <person name="Andreopoulos B."/>
            <person name="Lipzen A."/>
            <person name="Chen C."/>
            <person name="Yan M."/>
            <person name="Daum C."/>
            <person name="Ng V."/>
            <person name="Clum A."/>
            <person name="Steindorff A."/>
            <person name="Ohm R.A."/>
            <person name="Martin F."/>
            <person name="Silar P."/>
            <person name="Natvig D.O."/>
            <person name="Lalanne C."/>
            <person name="Gautier V."/>
            <person name="Ament-Velasquez S.L."/>
            <person name="Kruys A."/>
            <person name="Hutchinson M.I."/>
            <person name="Powell A.J."/>
            <person name="Barry K."/>
            <person name="Miller A.N."/>
            <person name="Grigoriev I.V."/>
            <person name="Debuchy R."/>
            <person name="Gladieux P."/>
            <person name="Hiltunen Thoren M."/>
            <person name="Johannesson H."/>
        </authorList>
    </citation>
    <scope>NUCLEOTIDE SEQUENCE</scope>
    <source>
        <strain evidence="14">CBS 103.79</strain>
    </source>
</reference>
<dbReference type="InterPro" id="IPR011009">
    <property type="entry name" value="Kinase-like_dom_sf"/>
</dbReference>
<comment type="function">
    <text evidence="1">Component of the EKC/KEOPS complex that is required for the formation of a threonylcarbamoyl group on adenosine at position 37 (t(6)A37) in tRNAs that read codons beginning with adenine. The complex is probably involved in the transfer of the threonylcarbamoyl moiety of threonylcarbamoyl-AMP (TC-AMP) to the N6 group of A37. BUD32 has ATPase activity in the context of the EKC/KEOPS complex and likely plays a supporting role to the catalytic subunit KAE1. The EKC/KEOPS complex also promotes both telomere uncapping and telomere elongation. The complex is required for efficient recruitment of transcriptional coactivators.</text>
</comment>
<organism evidence="14 15">
    <name type="scientific">Staphylotrichum tortipilum</name>
    <dbReference type="NCBI Taxonomy" id="2831512"/>
    <lineage>
        <taxon>Eukaryota</taxon>
        <taxon>Fungi</taxon>
        <taxon>Dikarya</taxon>
        <taxon>Ascomycota</taxon>
        <taxon>Pezizomycotina</taxon>
        <taxon>Sordariomycetes</taxon>
        <taxon>Sordariomycetidae</taxon>
        <taxon>Sordariales</taxon>
        <taxon>Chaetomiaceae</taxon>
        <taxon>Staphylotrichum</taxon>
    </lineage>
</organism>
<feature type="region of interest" description="Disordered" evidence="11">
    <location>
        <begin position="195"/>
        <end position="216"/>
    </location>
</feature>
<feature type="region of interest" description="Disordered" evidence="11">
    <location>
        <begin position="496"/>
        <end position="528"/>
    </location>
</feature>
<dbReference type="EMBL" id="MU856088">
    <property type="protein sequence ID" value="KAK3897708.1"/>
    <property type="molecule type" value="Genomic_DNA"/>
</dbReference>
<evidence type="ECO:0000256" key="9">
    <source>
        <dbReference type="ARBA" id="ARBA00047899"/>
    </source>
</evidence>
<evidence type="ECO:0000256" key="3">
    <source>
        <dbReference type="ARBA" id="ARBA00011534"/>
    </source>
</evidence>
<evidence type="ECO:0000313" key="14">
    <source>
        <dbReference type="EMBL" id="KAK3897708.1"/>
    </source>
</evidence>
<feature type="domain" description="FHA" evidence="12">
    <location>
        <begin position="74"/>
        <end position="125"/>
    </location>
</feature>
<gene>
    <name evidence="14" type="ORF">C8A05DRAFT_47765</name>
</gene>
<dbReference type="CDD" id="cd00180">
    <property type="entry name" value="PKc"/>
    <property type="match status" value="1"/>
</dbReference>
<evidence type="ECO:0000256" key="6">
    <source>
        <dbReference type="ARBA" id="ARBA00019973"/>
    </source>
</evidence>
<dbReference type="Pfam" id="PF00498">
    <property type="entry name" value="FHA"/>
    <property type="match status" value="1"/>
</dbReference>
<protein>
    <recommendedName>
        <fullName evidence="6">EKC/KEOPS complex subunit BUD32</fullName>
        <ecNumber evidence="4">2.7.11.1</ecNumber>
    </recommendedName>
    <alternativeName>
        <fullName evidence="7 8">Atypical Serine/threonine protein kinase BUD32</fullName>
    </alternativeName>
    <alternativeName>
        <fullName evidence="5">EKC/KEOPS complex subunit bud32</fullName>
    </alternativeName>
</protein>
<feature type="compositionally biased region" description="Polar residues" evidence="11">
    <location>
        <begin position="511"/>
        <end position="520"/>
    </location>
</feature>
<evidence type="ECO:0000259" key="13">
    <source>
        <dbReference type="PROSITE" id="PS50011"/>
    </source>
</evidence>
<comment type="similarity">
    <text evidence="2">Belongs to the protein kinase superfamily. CAMK Ser/Thr protein kinase family. CHEK2 subfamily.</text>
</comment>
<dbReference type="PANTHER" id="PTHR24361:SF846">
    <property type="entry name" value="SERINE_THREONINE-PROTEIN KINASE DDB_G0291918-RELATED"/>
    <property type="match status" value="1"/>
</dbReference>
<keyword evidence="14" id="KW-0808">Transferase</keyword>
<dbReference type="PROSITE" id="PS50006">
    <property type="entry name" value="FHA_DOMAIN"/>
    <property type="match status" value="1"/>
</dbReference>
<keyword evidence="15" id="KW-1185">Reference proteome</keyword>
<proteinExistence type="inferred from homology"/>
<dbReference type="Gene3D" id="2.60.200.20">
    <property type="match status" value="1"/>
</dbReference>
<evidence type="ECO:0000256" key="7">
    <source>
        <dbReference type="ARBA" id="ARBA00030980"/>
    </source>
</evidence>
<dbReference type="InterPro" id="IPR008266">
    <property type="entry name" value="Tyr_kinase_AS"/>
</dbReference>
<dbReference type="SUPFAM" id="SSF49879">
    <property type="entry name" value="SMAD/FHA domain"/>
    <property type="match status" value="1"/>
</dbReference>
<comment type="caution">
    <text evidence="14">The sequence shown here is derived from an EMBL/GenBank/DDBJ whole genome shotgun (WGS) entry which is preliminary data.</text>
</comment>
<comment type="catalytic activity">
    <reaction evidence="10">
        <text>L-seryl-[protein] + ATP = O-phospho-L-seryl-[protein] + ADP + H(+)</text>
        <dbReference type="Rhea" id="RHEA:17989"/>
        <dbReference type="Rhea" id="RHEA-COMP:9863"/>
        <dbReference type="Rhea" id="RHEA-COMP:11604"/>
        <dbReference type="ChEBI" id="CHEBI:15378"/>
        <dbReference type="ChEBI" id="CHEBI:29999"/>
        <dbReference type="ChEBI" id="CHEBI:30616"/>
        <dbReference type="ChEBI" id="CHEBI:83421"/>
        <dbReference type="ChEBI" id="CHEBI:456216"/>
        <dbReference type="EC" id="2.7.11.1"/>
    </reaction>
</comment>
<evidence type="ECO:0000256" key="4">
    <source>
        <dbReference type="ARBA" id="ARBA00012513"/>
    </source>
</evidence>
<keyword evidence="14" id="KW-0418">Kinase</keyword>
<dbReference type="GO" id="GO:0004674">
    <property type="term" value="F:protein serine/threonine kinase activity"/>
    <property type="evidence" value="ECO:0007669"/>
    <property type="project" value="UniProtKB-EC"/>
</dbReference>
<evidence type="ECO:0000313" key="15">
    <source>
        <dbReference type="Proteomes" id="UP001303889"/>
    </source>
</evidence>
<dbReference type="PROSITE" id="PS50011">
    <property type="entry name" value="PROTEIN_KINASE_DOM"/>
    <property type="match status" value="1"/>
</dbReference>
<evidence type="ECO:0000256" key="5">
    <source>
        <dbReference type="ARBA" id="ARBA00013948"/>
    </source>
</evidence>
<evidence type="ECO:0000256" key="2">
    <source>
        <dbReference type="ARBA" id="ARBA00005575"/>
    </source>
</evidence>
<dbReference type="Pfam" id="PF00069">
    <property type="entry name" value="Pkinase"/>
    <property type="match status" value="1"/>
</dbReference>
<feature type="region of interest" description="Disordered" evidence="11">
    <location>
        <begin position="577"/>
        <end position="613"/>
    </location>
</feature>
<accession>A0AAN6RPI5</accession>
<evidence type="ECO:0000259" key="12">
    <source>
        <dbReference type="PROSITE" id="PS50006"/>
    </source>
</evidence>
<dbReference type="GO" id="GO:0005524">
    <property type="term" value="F:ATP binding"/>
    <property type="evidence" value="ECO:0007669"/>
    <property type="project" value="InterPro"/>
</dbReference>